<dbReference type="Proteomes" id="UP000437065">
    <property type="component" value="Unassembled WGS sequence"/>
</dbReference>
<gene>
    <name evidence="2" type="ORF">GRX01_06530</name>
</gene>
<protein>
    <submittedName>
        <fullName evidence="2">Uncharacterized protein</fullName>
    </submittedName>
</protein>
<keyword evidence="3" id="KW-1185">Reference proteome</keyword>
<sequence length="48" mass="5104">MTTDVEDDPIATATRLPPADESTDPIATVTRVPPANDPEGRSPTARTR</sequence>
<name>A0A6B0SR48_9EURY</name>
<accession>A0A6B0SR48</accession>
<dbReference type="EMBL" id="WUUS01000003">
    <property type="protein sequence ID" value="MXR40997.1"/>
    <property type="molecule type" value="Genomic_DNA"/>
</dbReference>
<evidence type="ECO:0000256" key="1">
    <source>
        <dbReference type="SAM" id="MobiDB-lite"/>
    </source>
</evidence>
<proteinExistence type="predicted"/>
<comment type="caution">
    <text evidence="2">The sequence shown here is derived from an EMBL/GenBank/DDBJ whole genome shotgun (WGS) entry which is preliminary data.</text>
</comment>
<organism evidence="2 3">
    <name type="scientific">Halobaculum saliterrae</name>
    <dbReference type="NCBI Taxonomy" id="2073113"/>
    <lineage>
        <taxon>Archaea</taxon>
        <taxon>Methanobacteriati</taxon>
        <taxon>Methanobacteriota</taxon>
        <taxon>Stenosarchaea group</taxon>
        <taxon>Halobacteria</taxon>
        <taxon>Halobacteriales</taxon>
        <taxon>Haloferacaceae</taxon>
        <taxon>Halobaculum</taxon>
    </lineage>
</organism>
<reference evidence="2 3" key="1">
    <citation type="submission" date="2019-12" db="EMBL/GenBank/DDBJ databases">
        <title>Isolation and characterization of three novel carbon monoxide-oxidizing members of Halobacteria from salione crusts and soils.</title>
        <authorList>
            <person name="Myers M.R."/>
            <person name="King G.M."/>
        </authorList>
    </citation>
    <scope>NUCLEOTIDE SEQUENCE [LARGE SCALE GENOMIC DNA]</scope>
    <source>
        <strain evidence="2 3">WSA2</strain>
    </source>
</reference>
<feature type="region of interest" description="Disordered" evidence="1">
    <location>
        <begin position="1"/>
        <end position="48"/>
    </location>
</feature>
<dbReference type="AlphaFoldDB" id="A0A6B0SR48"/>
<dbReference type="RefSeq" id="WP_159664690.1">
    <property type="nucleotide sequence ID" value="NZ_WUUS01000003.1"/>
</dbReference>
<evidence type="ECO:0000313" key="3">
    <source>
        <dbReference type="Proteomes" id="UP000437065"/>
    </source>
</evidence>
<evidence type="ECO:0000313" key="2">
    <source>
        <dbReference type="EMBL" id="MXR40997.1"/>
    </source>
</evidence>